<dbReference type="AlphaFoldDB" id="A0A250KPS2"/>
<dbReference type="KEGG" id="mmai:sS8_1619"/>
<accession>A0A250KPS2</accession>
<proteinExistence type="predicted"/>
<dbReference type="RefSeq" id="WP_145986449.1">
    <property type="nucleotide sequence ID" value="NZ_AP017928.1"/>
</dbReference>
<organism evidence="1 2">
    <name type="scientific">Methylocaldum marinum</name>
    <dbReference type="NCBI Taxonomy" id="1432792"/>
    <lineage>
        <taxon>Bacteria</taxon>
        <taxon>Pseudomonadati</taxon>
        <taxon>Pseudomonadota</taxon>
        <taxon>Gammaproteobacteria</taxon>
        <taxon>Methylococcales</taxon>
        <taxon>Methylococcaceae</taxon>
        <taxon>Methylocaldum</taxon>
    </lineage>
</organism>
<gene>
    <name evidence="1" type="ORF">sS8_1619</name>
</gene>
<evidence type="ECO:0000313" key="1">
    <source>
        <dbReference type="EMBL" id="BBA33577.1"/>
    </source>
</evidence>
<name>A0A250KPS2_9GAMM</name>
<dbReference type="Proteomes" id="UP000266313">
    <property type="component" value="Chromosome"/>
</dbReference>
<keyword evidence="2" id="KW-1185">Reference proteome</keyword>
<protein>
    <submittedName>
        <fullName evidence="1">Deoxyribonuclease, TatD family</fullName>
    </submittedName>
</protein>
<reference evidence="1 2" key="1">
    <citation type="submission" date="2016-12" db="EMBL/GenBank/DDBJ databases">
        <title>Genome sequencing of Methylocaldum marinum.</title>
        <authorList>
            <person name="Takeuchi M."/>
            <person name="Kamagata Y."/>
            <person name="Hiraoka S."/>
            <person name="Oshima K."/>
            <person name="Hattori M."/>
            <person name="Iwasaki W."/>
        </authorList>
    </citation>
    <scope>NUCLEOTIDE SEQUENCE [LARGE SCALE GENOMIC DNA]</scope>
    <source>
        <strain evidence="1 2">S8</strain>
    </source>
</reference>
<sequence>MKNLVQIQLHDPGDLHYPPGIEAPEVFDHVLEVVLQRFVHCDKFSGNLPSAKERILGEFLEIKQTSG</sequence>
<dbReference type="EMBL" id="AP017928">
    <property type="protein sequence ID" value="BBA33577.1"/>
    <property type="molecule type" value="Genomic_DNA"/>
</dbReference>
<evidence type="ECO:0000313" key="2">
    <source>
        <dbReference type="Proteomes" id="UP000266313"/>
    </source>
</evidence>